<feature type="transmembrane region" description="Helical" evidence="2">
    <location>
        <begin position="317"/>
        <end position="335"/>
    </location>
</feature>
<keyword evidence="4" id="KW-1185">Reference proteome</keyword>
<comment type="caution">
    <text evidence="3">The sequence shown here is derived from an EMBL/GenBank/DDBJ whole genome shotgun (WGS) entry which is preliminary data.</text>
</comment>
<reference evidence="3" key="1">
    <citation type="submission" date="2017-07" db="EMBL/GenBank/DDBJ databases">
        <title>Taro Niue Genome Assembly and Annotation.</title>
        <authorList>
            <person name="Atibalentja N."/>
            <person name="Keating K."/>
            <person name="Fields C.J."/>
        </authorList>
    </citation>
    <scope>NUCLEOTIDE SEQUENCE</scope>
    <source>
        <strain evidence="3">Niue_2</strain>
        <tissue evidence="3">Leaf</tissue>
    </source>
</reference>
<evidence type="ECO:0000256" key="1">
    <source>
        <dbReference type="SAM" id="MobiDB-lite"/>
    </source>
</evidence>
<feature type="region of interest" description="Disordered" evidence="1">
    <location>
        <begin position="44"/>
        <end position="71"/>
    </location>
</feature>
<proteinExistence type="predicted"/>
<dbReference type="InterPro" id="IPR004158">
    <property type="entry name" value="DUF247_pln"/>
</dbReference>
<protein>
    <submittedName>
        <fullName evidence="3">Uncharacterized protein</fullName>
    </submittedName>
</protein>
<evidence type="ECO:0000313" key="3">
    <source>
        <dbReference type="EMBL" id="MQM20793.1"/>
    </source>
</evidence>
<dbReference type="AlphaFoldDB" id="A0A843XNP4"/>
<dbReference type="PANTHER" id="PTHR31170:SF25">
    <property type="entry name" value="BNAA09G04570D PROTEIN"/>
    <property type="match status" value="1"/>
</dbReference>
<sequence length="537" mass="62313">MADQLASRMWTRLTEPPQDVDHVIINMDIFNGPARAEKFEQDFPPATSSDAQVERGHAEATWEGDDDATEEKISKKMPKTIGTEKEEQWIWRVHTSVRQHEKEAYEPKLVSIGPLHLGKTRLLPMDDIKSRYVRHLLNRSPNNNIKNYAKVMRSCEGLARKMYACNKLDRLSKVDFVVMLITDGCFLIEYFLRKFFDETLDTEGLVGVGWGFSHLRRDVLLLENQIPFFVLVKLFDNTHIPNKGTTQDSQPTLMKIVLNFLRFKNIPHYMLPKANEVHHLLHLYYLCMSPAPPRDKPDLREVDSITSRLLRPWNKAIWSPIPLAFYGLLYLLLFYEWRPWRRRRDQPYRQETVPCATELDWAGVKFKRRVSQNHEFDSYLNVSFSEGTLEMPFFPVGQSTSSLLRNCIALEQCRPRLGNHFTGYAIFMHNIITTASDASILRKYGIIESMLGSDKKVAKMFSSLLKGTHLTYRQYYAIDELTKRVKEHCEAPQHRWRAKVVSAFFRSPWAPVTVIAALFGFLISIAQLVLAIARRSS</sequence>
<dbReference type="Pfam" id="PF03140">
    <property type="entry name" value="DUF247"/>
    <property type="match status" value="1"/>
</dbReference>
<feature type="transmembrane region" description="Helical" evidence="2">
    <location>
        <begin position="509"/>
        <end position="533"/>
    </location>
</feature>
<accession>A0A843XNP4</accession>
<evidence type="ECO:0000256" key="2">
    <source>
        <dbReference type="SAM" id="Phobius"/>
    </source>
</evidence>
<dbReference type="OrthoDB" id="785554at2759"/>
<name>A0A843XNP4_COLES</name>
<dbReference type="Proteomes" id="UP000652761">
    <property type="component" value="Unassembled WGS sequence"/>
</dbReference>
<gene>
    <name evidence="3" type="ORF">Taro_053822</name>
</gene>
<organism evidence="3 4">
    <name type="scientific">Colocasia esculenta</name>
    <name type="common">Wild taro</name>
    <name type="synonym">Arum esculentum</name>
    <dbReference type="NCBI Taxonomy" id="4460"/>
    <lineage>
        <taxon>Eukaryota</taxon>
        <taxon>Viridiplantae</taxon>
        <taxon>Streptophyta</taxon>
        <taxon>Embryophyta</taxon>
        <taxon>Tracheophyta</taxon>
        <taxon>Spermatophyta</taxon>
        <taxon>Magnoliopsida</taxon>
        <taxon>Liliopsida</taxon>
        <taxon>Araceae</taxon>
        <taxon>Aroideae</taxon>
        <taxon>Colocasieae</taxon>
        <taxon>Colocasia</taxon>
    </lineage>
</organism>
<keyword evidence="2" id="KW-0812">Transmembrane</keyword>
<dbReference type="EMBL" id="NMUH01010191">
    <property type="protein sequence ID" value="MQM20793.1"/>
    <property type="molecule type" value="Genomic_DNA"/>
</dbReference>
<keyword evidence="2" id="KW-1133">Transmembrane helix</keyword>
<dbReference type="PANTHER" id="PTHR31170">
    <property type="entry name" value="BNAC04G53230D PROTEIN"/>
    <property type="match status" value="1"/>
</dbReference>
<keyword evidence="2" id="KW-0472">Membrane</keyword>
<evidence type="ECO:0000313" key="4">
    <source>
        <dbReference type="Proteomes" id="UP000652761"/>
    </source>
</evidence>